<sequence>VTEVVDRFSLQNFKADLQGIAPSLWSVMVSASTRDERGSGSIRDKELVFVTICAMFSMLCSQKANNFQVVIGLFLLGSGALKREMEVLAHVGFSVSYNSIIDHIHLLSAENVQKFRKAIKDFMCSIVWDNLNIAFHIGEQQLGSKAHLDSGTTATLLLGYDPSTKGKISHGTLPLSLKPPRISTQQLISNHKSLLLISPEDAITLDCCSLWLLKSLATQHISEFKHLKCELEPCPSVDQIEPHVTEQYPLSAMYIDESSLDGTSEVYSSILHQLQVSNEDIKKHGLLFVDGDLLTDSLVDKVNIIIPQMNTYIIYFFGLQAVVRRFGLFHCKMAGCRMVINEHWGKPNSRWPGGLWWENTQLLKRKPMIAGWKSKKAAPWKQFHKLISISLPAHILDGFRIFCGHDNFQEWAKQATIEEFNVVAQLVFENLFTSAAYEEQLDSFDSPDTVLLNSILYNRDSLLYWLFATSIKAGDIGRVVLVLRIWMVMMRTSKTMPRYADAIFETLGQISYYPELYSSTFSKVIKRNLFLHNWLVNLSGKPGRFKEIDLLQEHQNLWLKVVYSAKGSNKSWSWLSMISVCIYSLRDAMRIVQSGFNITHYGVQHTVPDMNKEIQTLADGLKSERIQEYVADRLANDSVLRVRDLLQEGSEYANKKSAFEKFKNPTYKLENLGIQDQDAGDLTRADEEESEVDLEDYEATMEDLAVDEDESYEFADDLIQAASEMTDFILGEEQ</sequence>
<name>A0A4S8LXY1_DENBC</name>
<evidence type="ECO:0000313" key="3">
    <source>
        <dbReference type="Proteomes" id="UP000297245"/>
    </source>
</evidence>
<dbReference type="AlphaFoldDB" id="A0A4S8LXY1"/>
<dbReference type="Pfam" id="PF20231">
    <property type="entry name" value="DUF6589"/>
    <property type="match status" value="1"/>
</dbReference>
<evidence type="ECO:0000313" key="2">
    <source>
        <dbReference type="EMBL" id="THU94537.1"/>
    </source>
</evidence>
<dbReference type="InterPro" id="IPR046496">
    <property type="entry name" value="DUF6589"/>
</dbReference>
<reference evidence="2 3" key="1">
    <citation type="journal article" date="2019" name="Nat. Ecol. Evol.">
        <title>Megaphylogeny resolves global patterns of mushroom evolution.</title>
        <authorList>
            <person name="Varga T."/>
            <person name="Krizsan K."/>
            <person name="Foldi C."/>
            <person name="Dima B."/>
            <person name="Sanchez-Garcia M."/>
            <person name="Sanchez-Ramirez S."/>
            <person name="Szollosi G.J."/>
            <person name="Szarkandi J.G."/>
            <person name="Papp V."/>
            <person name="Albert L."/>
            <person name="Andreopoulos W."/>
            <person name="Angelini C."/>
            <person name="Antonin V."/>
            <person name="Barry K.W."/>
            <person name="Bougher N.L."/>
            <person name="Buchanan P."/>
            <person name="Buyck B."/>
            <person name="Bense V."/>
            <person name="Catcheside P."/>
            <person name="Chovatia M."/>
            <person name="Cooper J."/>
            <person name="Damon W."/>
            <person name="Desjardin D."/>
            <person name="Finy P."/>
            <person name="Geml J."/>
            <person name="Haridas S."/>
            <person name="Hughes K."/>
            <person name="Justo A."/>
            <person name="Karasinski D."/>
            <person name="Kautmanova I."/>
            <person name="Kiss B."/>
            <person name="Kocsube S."/>
            <person name="Kotiranta H."/>
            <person name="LaButti K.M."/>
            <person name="Lechner B.E."/>
            <person name="Liimatainen K."/>
            <person name="Lipzen A."/>
            <person name="Lukacs Z."/>
            <person name="Mihaltcheva S."/>
            <person name="Morgado L.N."/>
            <person name="Niskanen T."/>
            <person name="Noordeloos M.E."/>
            <person name="Ohm R.A."/>
            <person name="Ortiz-Santana B."/>
            <person name="Ovrebo C."/>
            <person name="Racz N."/>
            <person name="Riley R."/>
            <person name="Savchenko A."/>
            <person name="Shiryaev A."/>
            <person name="Soop K."/>
            <person name="Spirin V."/>
            <person name="Szebenyi C."/>
            <person name="Tomsovsky M."/>
            <person name="Tulloss R.E."/>
            <person name="Uehling J."/>
            <person name="Grigoriev I.V."/>
            <person name="Vagvolgyi C."/>
            <person name="Papp T."/>
            <person name="Martin F.M."/>
            <person name="Miettinen O."/>
            <person name="Hibbett D.S."/>
            <person name="Nagy L.G."/>
        </authorList>
    </citation>
    <scope>NUCLEOTIDE SEQUENCE [LARGE SCALE GENOMIC DNA]</scope>
    <source>
        <strain evidence="2 3">CBS 962.96</strain>
    </source>
</reference>
<proteinExistence type="predicted"/>
<evidence type="ECO:0000259" key="1">
    <source>
        <dbReference type="Pfam" id="PF20231"/>
    </source>
</evidence>
<keyword evidence="3" id="KW-1185">Reference proteome</keyword>
<dbReference type="EMBL" id="ML179221">
    <property type="protein sequence ID" value="THU94537.1"/>
    <property type="molecule type" value="Genomic_DNA"/>
</dbReference>
<gene>
    <name evidence="2" type="ORF">K435DRAFT_668218</name>
</gene>
<dbReference type="Proteomes" id="UP000297245">
    <property type="component" value="Unassembled WGS sequence"/>
</dbReference>
<accession>A0A4S8LXY1</accession>
<protein>
    <recommendedName>
        <fullName evidence="1">DUF6589 domain-containing protein</fullName>
    </recommendedName>
</protein>
<dbReference type="OrthoDB" id="5424058at2759"/>
<feature type="non-terminal residue" evidence="2">
    <location>
        <position position="1"/>
    </location>
</feature>
<organism evidence="2 3">
    <name type="scientific">Dendrothele bispora (strain CBS 962.96)</name>
    <dbReference type="NCBI Taxonomy" id="1314807"/>
    <lineage>
        <taxon>Eukaryota</taxon>
        <taxon>Fungi</taxon>
        <taxon>Dikarya</taxon>
        <taxon>Basidiomycota</taxon>
        <taxon>Agaricomycotina</taxon>
        <taxon>Agaricomycetes</taxon>
        <taxon>Agaricomycetidae</taxon>
        <taxon>Agaricales</taxon>
        <taxon>Agaricales incertae sedis</taxon>
        <taxon>Dendrothele</taxon>
    </lineage>
</organism>
<feature type="domain" description="DUF6589" evidence="1">
    <location>
        <begin position="192"/>
        <end position="605"/>
    </location>
</feature>